<organism evidence="2 3">
    <name type="scientific">Micrococcus terreus</name>
    <dbReference type="NCBI Taxonomy" id="574650"/>
    <lineage>
        <taxon>Bacteria</taxon>
        <taxon>Bacillati</taxon>
        <taxon>Actinomycetota</taxon>
        <taxon>Actinomycetes</taxon>
        <taxon>Micrococcales</taxon>
        <taxon>Micrococcaceae</taxon>
        <taxon>Micrococcus</taxon>
    </lineage>
</organism>
<accession>A0A1I7MSP5</accession>
<proteinExistence type="predicted"/>
<dbReference type="AlphaFoldDB" id="A0A1I7MSP5"/>
<protein>
    <submittedName>
        <fullName evidence="2">Uncharacterized protein</fullName>
    </submittedName>
</protein>
<evidence type="ECO:0000313" key="3">
    <source>
        <dbReference type="Proteomes" id="UP000198881"/>
    </source>
</evidence>
<sequence>MPLFSRRSKNLPSESDGVSPLVDVGTIVSADDGSNILAALANKVEHNSPGSEYPEQLRRAAHAIREITSLHRDEPGPTQQDIEAAIWEHENALRYHLIDRK</sequence>
<evidence type="ECO:0000313" key="2">
    <source>
        <dbReference type="EMBL" id="SFV24869.1"/>
    </source>
</evidence>
<name>A0A1I7MSP5_9MICC</name>
<gene>
    <name evidence="2" type="ORF">SAMN04487966_1152</name>
</gene>
<dbReference type="RefSeq" id="WP_143109513.1">
    <property type="nucleotide sequence ID" value="NZ_FPCG01000015.1"/>
</dbReference>
<reference evidence="2 3" key="1">
    <citation type="submission" date="2016-10" db="EMBL/GenBank/DDBJ databases">
        <authorList>
            <person name="de Groot N.N."/>
        </authorList>
    </citation>
    <scope>NUCLEOTIDE SEQUENCE [LARGE SCALE GENOMIC DNA]</scope>
    <source>
        <strain evidence="2 3">CGMCC 1.7054</strain>
    </source>
</reference>
<dbReference type="EMBL" id="FPCG01000015">
    <property type="protein sequence ID" value="SFV24869.1"/>
    <property type="molecule type" value="Genomic_DNA"/>
</dbReference>
<dbReference type="Proteomes" id="UP000198881">
    <property type="component" value="Unassembled WGS sequence"/>
</dbReference>
<keyword evidence="3" id="KW-1185">Reference proteome</keyword>
<dbReference type="STRING" id="574650.SAMN04487966_1152"/>
<evidence type="ECO:0000256" key="1">
    <source>
        <dbReference type="SAM" id="MobiDB-lite"/>
    </source>
</evidence>
<feature type="region of interest" description="Disordered" evidence="1">
    <location>
        <begin position="1"/>
        <end position="20"/>
    </location>
</feature>